<feature type="compositionally biased region" description="Basic and acidic residues" evidence="1">
    <location>
        <begin position="1025"/>
        <end position="1035"/>
    </location>
</feature>
<gene>
    <name evidence="4" type="ORF">FJQ98_08865</name>
</gene>
<dbReference type="RefSeq" id="WP_053595328.1">
    <property type="nucleotide sequence ID" value="NZ_CP067341.1"/>
</dbReference>
<proteinExistence type="predicted"/>
<dbReference type="InterPro" id="IPR012854">
    <property type="entry name" value="Cu_amine_oxidase-like_N"/>
</dbReference>
<evidence type="ECO:0000259" key="3">
    <source>
        <dbReference type="Pfam" id="PF07833"/>
    </source>
</evidence>
<protein>
    <submittedName>
        <fullName evidence="4">Copper amine oxidase N-terminal domain-containing protein</fullName>
    </submittedName>
</protein>
<dbReference type="Pfam" id="PF07833">
    <property type="entry name" value="Cu_amine_oxidN1"/>
    <property type="match status" value="1"/>
</dbReference>
<evidence type="ECO:0000313" key="5">
    <source>
        <dbReference type="Proteomes" id="UP000596049"/>
    </source>
</evidence>
<sequence length="1043" mass="112192">MKKIWTLLLAAILIVPLLLQPATAQAAKAITIYVDGVQLKTDQPPVMVQGRVMLPLRAIFEALDANVDWDRKNQTVTGIKGDTTVVLKIKSKVATINAERVTLDVPAQIINGRTMVPVRFVSEALGQDVDWNSYNQIVSIKSDTPINISISPANYVSVRDIGNQGDGRDLEVTYSKSSTESLVDHYRVLVVKASKSFNQASALKVSASNYTKVSPAGSDRSIILTQSSRDVDGDYIRNDQPYVAYVLTVGKGSYSSVLSNSSPKITLTNTSSVAEVTNVKISDISDFDDGRDISISFTRPQNDNNISNYRVFIVKTKDASNFSLTTANNLSSSYYTTVNKSGSNGGTLSGTLTSSSRDSSGDYIKNGVPYTAFVLSVSNTNSAVNKLSSASSSVTLSSNRANIPIITQVDDVNDYGDGRDLRVSFNKASDESNISSYRIFVVRASNYSNFTLTKTNSLSSSYYTQVNKTGYNITQVLSSGARDTDGYAIQNGVNYRVFVMAVAKNSGNNGLSSASNAITLYSSNVGAVSNLFASDVNDYGNGRDLYVSFTKAADESNISHYRIMVVPTAYYSSFSLSDANSVSSNNYTTVSKSGNNTYGQALSENARDVRGNYIKEGTSYRVYVLSVGYGNYSGSNALSAPTSTITLDKNYNVQAVTNLTVADVNDFGDGRDLQVTFTKPSDETNVNHYRIFVVPTAYYNSFSPSQANGSSYYTFESRGGNRTVTRTLESAKDVRGENIKEGTGYRVYVLTVANGNSSSANALSSASSAITLTKNKAVQAVSNVTASDVNDFGDGRDLQVSFNHASDASNISEYRIMVVPKNKPFNTSIASNIQFPNYTTISTSGSSTSQVLNVKATDIDGNSITNGTQYNVYVLSVGKGSSTGTFTLSSASNEVTLTNSAAVEAVTNVSLSTVGNTGTYEDIRINFDKVSNENNVTEYRVFLIPADKVGNFKLSDANKVNPQNYTSFKSNENTNGASIKMFDAFGIKINSDTTYQAIVMTVAKSGNGSLNMLSLPSTQFILQSKQDDTPAEEVKSAPSDTQS</sequence>
<feature type="domain" description="Copper amine oxidase-like N-terminal" evidence="3">
    <location>
        <begin position="33"/>
        <end position="140"/>
    </location>
</feature>
<feature type="region of interest" description="Disordered" evidence="1">
    <location>
        <begin position="1024"/>
        <end position="1043"/>
    </location>
</feature>
<feature type="chain" id="PRO_5046405103" evidence="2">
    <location>
        <begin position="27"/>
        <end position="1043"/>
    </location>
</feature>
<keyword evidence="2" id="KW-0732">Signal</keyword>
<reference evidence="4 5" key="1">
    <citation type="submission" date="2020-01" db="EMBL/GenBank/DDBJ databases">
        <authorList>
            <person name="Liu G."/>
            <person name="Liu B."/>
        </authorList>
    </citation>
    <scope>NUCLEOTIDE SEQUENCE [LARGE SCALE GENOMIC DNA]</scope>
    <source>
        <strain evidence="4 5">FJAT-51161</strain>
    </source>
</reference>
<dbReference type="Proteomes" id="UP000596049">
    <property type="component" value="Chromosome"/>
</dbReference>
<organism evidence="4 5">
    <name type="scientific">Lysinibacillus agricola</name>
    <dbReference type="NCBI Taxonomy" id="2590012"/>
    <lineage>
        <taxon>Bacteria</taxon>
        <taxon>Bacillati</taxon>
        <taxon>Bacillota</taxon>
        <taxon>Bacilli</taxon>
        <taxon>Bacillales</taxon>
        <taxon>Bacillaceae</taxon>
        <taxon>Lysinibacillus</taxon>
    </lineage>
</organism>
<feature type="signal peptide" evidence="2">
    <location>
        <begin position="1"/>
        <end position="26"/>
    </location>
</feature>
<name>A0ABX7AWH0_9BACI</name>
<dbReference type="Gene3D" id="3.30.457.10">
    <property type="entry name" value="Copper amine oxidase-like, N-terminal domain"/>
    <property type="match status" value="1"/>
</dbReference>
<evidence type="ECO:0000256" key="2">
    <source>
        <dbReference type="SAM" id="SignalP"/>
    </source>
</evidence>
<keyword evidence="5" id="KW-1185">Reference proteome</keyword>
<dbReference type="SUPFAM" id="SSF55383">
    <property type="entry name" value="Copper amine oxidase, domain N"/>
    <property type="match status" value="1"/>
</dbReference>
<evidence type="ECO:0000256" key="1">
    <source>
        <dbReference type="SAM" id="MobiDB-lite"/>
    </source>
</evidence>
<dbReference type="EMBL" id="CP067341">
    <property type="protein sequence ID" value="QQP14111.1"/>
    <property type="molecule type" value="Genomic_DNA"/>
</dbReference>
<accession>A0ABX7AWH0</accession>
<evidence type="ECO:0000313" key="4">
    <source>
        <dbReference type="EMBL" id="QQP14111.1"/>
    </source>
</evidence>
<dbReference type="InterPro" id="IPR036582">
    <property type="entry name" value="Mao_N_sf"/>
</dbReference>